<dbReference type="SUPFAM" id="SSF101478">
    <property type="entry name" value="ADP-ribosylglycohydrolase"/>
    <property type="match status" value="1"/>
</dbReference>
<reference evidence="4" key="1">
    <citation type="submission" date="2018-06" db="EMBL/GenBank/DDBJ databases">
        <title>Genome assembly of Danube salmon.</title>
        <authorList>
            <person name="Macqueen D.J."/>
            <person name="Gundappa M.K."/>
        </authorList>
    </citation>
    <scope>NUCLEOTIDE SEQUENCE [LARGE SCALE GENOMIC DNA]</scope>
</reference>
<reference evidence="3" key="3">
    <citation type="submission" date="2025-09" db="UniProtKB">
        <authorList>
            <consortium name="Ensembl"/>
        </authorList>
    </citation>
    <scope>IDENTIFICATION</scope>
</reference>
<dbReference type="Pfam" id="PF03747">
    <property type="entry name" value="ADP_ribosyl_GH"/>
    <property type="match status" value="1"/>
</dbReference>
<comment type="cofactor">
    <cofactor evidence="2">
        <name>Mg(2+)</name>
        <dbReference type="ChEBI" id="CHEBI:18420"/>
    </cofactor>
    <text evidence="2">Binds 2 magnesium ions per subunit.</text>
</comment>
<keyword evidence="2" id="KW-0479">Metal-binding</keyword>
<dbReference type="InterPro" id="IPR036705">
    <property type="entry name" value="Ribosyl_crysJ1_sf"/>
</dbReference>
<dbReference type="InterPro" id="IPR005502">
    <property type="entry name" value="Ribosyl_crysJ1"/>
</dbReference>
<evidence type="ECO:0000313" key="4">
    <source>
        <dbReference type="Proteomes" id="UP000314982"/>
    </source>
</evidence>
<dbReference type="AlphaFoldDB" id="A0A4W5LY81"/>
<keyword evidence="4" id="KW-1185">Reference proteome</keyword>
<keyword evidence="2" id="KW-0460">Magnesium</keyword>
<evidence type="ECO:0000256" key="1">
    <source>
        <dbReference type="ARBA" id="ARBA00010702"/>
    </source>
</evidence>
<feature type="binding site" evidence="2">
    <location>
        <position position="155"/>
    </location>
    <ligand>
        <name>Mg(2+)</name>
        <dbReference type="ChEBI" id="CHEBI:18420"/>
        <label>1</label>
    </ligand>
</feature>
<reference evidence="3" key="2">
    <citation type="submission" date="2025-08" db="UniProtKB">
        <authorList>
            <consortium name="Ensembl"/>
        </authorList>
    </citation>
    <scope>IDENTIFICATION</scope>
</reference>
<organism evidence="3 4">
    <name type="scientific">Hucho hucho</name>
    <name type="common">huchen</name>
    <dbReference type="NCBI Taxonomy" id="62062"/>
    <lineage>
        <taxon>Eukaryota</taxon>
        <taxon>Metazoa</taxon>
        <taxon>Chordata</taxon>
        <taxon>Craniata</taxon>
        <taxon>Vertebrata</taxon>
        <taxon>Euteleostomi</taxon>
        <taxon>Actinopterygii</taxon>
        <taxon>Neopterygii</taxon>
        <taxon>Teleostei</taxon>
        <taxon>Protacanthopterygii</taxon>
        <taxon>Salmoniformes</taxon>
        <taxon>Salmonidae</taxon>
        <taxon>Salmoninae</taxon>
        <taxon>Hucho</taxon>
    </lineage>
</organism>
<dbReference type="GO" id="GO:0046872">
    <property type="term" value="F:metal ion binding"/>
    <property type="evidence" value="ECO:0007669"/>
    <property type="project" value="UniProtKB-KW"/>
</dbReference>
<evidence type="ECO:0000313" key="3">
    <source>
        <dbReference type="Ensembl" id="ENSHHUP00000030893.1"/>
    </source>
</evidence>
<dbReference type="Proteomes" id="UP000314982">
    <property type="component" value="Unassembled WGS sequence"/>
</dbReference>
<name>A0A4W5LY81_9TELE</name>
<accession>A0A4W5LY81</accession>
<sequence>MLDSLYFRISSLFFSLCYLSLLSLSFCSQYSRLGATLNRSCSLCYNGAVLQALTVHLCLQGLWDSLFDMFLCGLSEVIKDELAVRDLNEPEFPFCYRLHRVKDVMERNSVSIEEVISELGHNNIAALHSVPTAMFCVLHCLEPRDGLPNRNSDTDTIAIAGAHYGIYTISQIYQPNSHSSTQPPTIQRHFD</sequence>
<proteinExistence type="inferred from homology"/>
<dbReference type="STRING" id="62062.ENSHHUP00000030893"/>
<feature type="binding site" evidence="2">
    <location>
        <position position="156"/>
    </location>
    <ligand>
        <name>Mg(2+)</name>
        <dbReference type="ChEBI" id="CHEBI:18420"/>
        <label>1</label>
    </ligand>
</feature>
<dbReference type="Ensembl" id="ENSHHUT00000032174.1">
    <property type="protein sequence ID" value="ENSHHUP00000030893.1"/>
    <property type="gene ID" value="ENSHHUG00000019651.1"/>
</dbReference>
<dbReference type="Gene3D" id="1.10.4080.10">
    <property type="entry name" value="ADP-ribosylation/Crystallin J1"/>
    <property type="match status" value="1"/>
</dbReference>
<evidence type="ECO:0000256" key="2">
    <source>
        <dbReference type="PIRSR" id="PIRSR605502-1"/>
    </source>
</evidence>
<dbReference type="GeneTree" id="ENSGT00970000198157"/>
<feature type="binding site" evidence="2">
    <location>
        <position position="153"/>
    </location>
    <ligand>
        <name>Mg(2+)</name>
        <dbReference type="ChEBI" id="CHEBI:18420"/>
        <label>1</label>
    </ligand>
</feature>
<protein>
    <submittedName>
        <fullName evidence="3">Uncharacterized protein</fullName>
    </submittedName>
</protein>
<comment type="similarity">
    <text evidence="1">Belongs to the ADP-ribosylglycohydrolase family.</text>
</comment>